<evidence type="ECO:0000313" key="3">
    <source>
        <dbReference type="Proteomes" id="UP001195914"/>
    </source>
</evidence>
<sequence>MTLFGRGTAAGLDSRSSPVLSPTRWSLNAQRPTQYTLSDGLGTNEHSYLSSRRKYGSDARYQTDTLNNRLDILSKPSDPFHGSTPEMRALRSRIMDSPGHSSALDVPLYLRSVDTRRMTHTPKRITTLDSGAASPRRNNGYLSDDMGFKFNSPLLSGNSRFRRRSRGSVPELRIGAYTPQPHDRFGGSTSYRAGRNFESSKRYKTSPVRNRINIHATDDILNRIKRGLSECENISKRLDKQYGSTQSQLAPLDYGERVFPRALADNLFSNKNNTAPIYRNKLNISRANIVPTAEEDTSAQRDVEKREQPKNTLTRILENIKRIRDRSIFSDNYDSIGKRKFVEVEEEVEPPPINTQRTRSLDVDAIQQRIKQQRRNLLSQRNLRHFD</sequence>
<accession>A0AAD9GI06</accession>
<dbReference type="Proteomes" id="UP001195914">
    <property type="component" value="Unassembled WGS sequence"/>
</dbReference>
<organism evidence="2 3">
    <name type="scientific">Babesia divergens</name>
    <dbReference type="NCBI Taxonomy" id="32595"/>
    <lineage>
        <taxon>Eukaryota</taxon>
        <taxon>Sar</taxon>
        <taxon>Alveolata</taxon>
        <taxon>Apicomplexa</taxon>
        <taxon>Aconoidasida</taxon>
        <taxon>Piroplasmida</taxon>
        <taxon>Babesiidae</taxon>
        <taxon>Babesia</taxon>
    </lineage>
</organism>
<dbReference type="EMBL" id="JAHBMH010000024">
    <property type="protein sequence ID" value="KAK1938551.1"/>
    <property type="molecule type" value="Genomic_DNA"/>
</dbReference>
<reference evidence="2" key="1">
    <citation type="journal article" date="2014" name="Nucleic Acids Res.">
        <title>The evolutionary dynamics of variant antigen genes in Babesia reveal a history of genomic innovation underlying host-parasite interaction.</title>
        <authorList>
            <person name="Jackson A.P."/>
            <person name="Otto T.D."/>
            <person name="Darby A."/>
            <person name="Ramaprasad A."/>
            <person name="Xia D."/>
            <person name="Echaide I.E."/>
            <person name="Farber M."/>
            <person name="Gahlot S."/>
            <person name="Gamble J."/>
            <person name="Gupta D."/>
            <person name="Gupta Y."/>
            <person name="Jackson L."/>
            <person name="Malandrin L."/>
            <person name="Malas T.B."/>
            <person name="Moussa E."/>
            <person name="Nair M."/>
            <person name="Reid A.J."/>
            <person name="Sanders M."/>
            <person name="Sharma J."/>
            <person name="Tracey A."/>
            <person name="Quail M.A."/>
            <person name="Weir W."/>
            <person name="Wastling J.M."/>
            <person name="Hall N."/>
            <person name="Willadsen P."/>
            <person name="Lingelbach K."/>
            <person name="Shiels B."/>
            <person name="Tait A."/>
            <person name="Berriman M."/>
            <person name="Allred D.R."/>
            <person name="Pain A."/>
        </authorList>
    </citation>
    <scope>NUCLEOTIDE SEQUENCE</scope>
    <source>
        <strain evidence="2">1802A</strain>
    </source>
</reference>
<reference evidence="2" key="2">
    <citation type="submission" date="2021-05" db="EMBL/GenBank/DDBJ databases">
        <authorList>
            <person name="Pain A."/>
        </authorList>
    </citation>
    <scope>NUCLEOTIDE SEQUENCE</scope>
    <source>
        <strain evidence="2">1802A</strain>
    </source>
</reference>
<feature type="region of interest" description="Disordered" evidence="1">
    <location>
        <begin position="1"/>
        <end position="23"/>
    </location>
</feature>
<feature type="compositionally biased region" description="Polar residues" evidence="1">
    <location>
        <begin position="14"/>
        <end position="23"/>
    </location>
</feature>
<dbReference type="AlphaFoldDB" id="A0AAD9GI06"/>
<gene>
    <name evidence="2" type="ORF">X943_002246</name>
</gene>
<keyword evidence="3" id="KW-1185">Reference proteome</keyword>
<name>A0AAD9GI06_BABDI</name>
<protein>
    <submittedName>
        <fullName evidence="2">Uncharacterized protein</fullName>
    </submittedName>
</protein>
<feature type="region of interest" description="Disordered" evidence="1">
    <location>
        <begin position="174"/>
        <end position="193"/>
    </location>
</feature>
<proteinExistence type="predicted"/>
<evidence type="ECO:0000313" key="2">
    <source>
        <dbReference type="EMBL" id="KAK1938551.1"/>
    </source>
</evidence>
<comment type="caution">
    <text evidence="2">The sequence shown here is derived from an EMBL/GenBank/DDBJ whole genome shotgun (WGS) entry which is preliminary data.</text>
</comment>
<evidence type="ECO:0000256" key="1">
    <source>
        <dbReference type="SAM" id="MobiDB-lite"/>
    </source>
</evidence>